<evidence type="ECO:0000259" key="3">
    <source>
        <dbReference type="Pfam" id="PF05368"/>
    </source>
</evidence>
<gene>
    <name evidence="4" type="ORF">EJ03DRAFT_266333</name>
</gene>
<evidence type="ECO:0000256" key="1">
    <source>
        <dbReference type="ARBA" id="ARBA00022857"/>
    </source>
</evidence>
<dbReference type="SUPFAM" id="SSF51735">
    <property type="entry name" value="NAD(P)-binding Rossmann-fold domains"/>
    <property type="match status" value="1"/>
</dbReference>
<sequence>DLVINTSPRGGLETQAAIVDSATEAGIRHYIPAGFENDSQNVRLRERLPPLYEKGKLIDYLREVSDHDERFDWVGIATGISLDRAILSGNMGFDLQWKSVTMHGSGNERFAASSTAWVGEVVAAVIEHWHEVANQSVYAAGTVTSANEILRSLEALTGSWDVGRGDVDECLREAERGIDRGFPDASMFLMERTVLYDESLGAVEPFCKRDAKKHLGLGDGENVFDVVKQALHQHKHHGKEGCGCD</sequence>
<name>A0A6G1LHN1_9PEZI</name>
<dbReference type="OrthoDB" id="9984533at2759"/>
<dbReference type="Pfam" id="PF05368">
    <property type="entry name" value="NmrA"/>
    <property type="match status" value="1"/>
</dbReference>
<reference evidence="4" key="1">
    <citation type="journal article" date="2020" name="Stud. Mycol.">
        <title>101 Dothideomycetes genomes: a test case for predicting lifestyles and emergence of pathogens.</title>
        <authorList>
            <person name="Haridas S."/>
            <person name="Albert R."/>
            <person name="Binder M."/>
            <person name="Bloem J."/>
            <person name="Labutti K."/>
            <person name="Salamov A."/>
            <person name="Andreopoulos B."/>
            <person name="Baker S."/>
            <person name="Barry K."/>
            <person name="Bills G."/>
            <person name="Bluhm B."/>
            <person name="Cannon C."/>
            <person name="Castanera R."/>
            <person name="Culley D."/>
            <person name="Daum C."/>
            <person name="Ezra D."/>
            <person name="Gonzalez J."/>
            <person name="Henrissat B."/>
            <person name="Kuo A."/>
            <person name="Liang C."/>
            <person name="Lipzen A."/>
            <person name="Lutzoni F."/>
            <person name="Magnuson J."/>
            <person name="Mondo S."/>
            <person name="Nolan M."/>
            <person name="Ohm R."/>
            <person name="Pangilinan J."/>
            <person name="Park H.-J."/>
            <person name="Ramirez L."/>
            <person name="Alfaro M."/>
            <person name="Sun H."/>
            <person name="Tritt A."/>
            <person name="Yoshinaga Y."/>
            <person name="Zwiers L.-H."/>
            <person name="Turgeon B."/>
            <person name="Goodwin S."/>
            <person name="Spatafora J."/>
            <person name="Crous P."/>
            <person name="Grigoriev I."/>
        </authorList>
    </citation>
    <scope>NUCLEOTIDE SEQUENCE</scope>
    <source>
        <strain evidence="4">CBS 116005</strain>
    </source>
</reference>
<evidence type="ECO:0000256" key="2">
    <source>
        <dbReference type="ARBA" id="ARBA00023002"/>
    </source>
</evidence>
<dbReference type="InterPro" id="IPR051609">
    <property type="entry name" value="NmrA/Isoflavone_reductase-like"/>
</dbReference>
<protein>
    <recommendedName>
        <fullName evidence="3">NmrA-like domain-containing protein</fullName>
    </recommendedName>
</protein>
<evidence type="ECO:0000313" key="5">
    <source>
        <dbReference type="Proteomes" id="UP000799436"/>
    </source>
</evidence>
<dbReference type="PANTHER" id="PTHR47706">
    <property type="entry name" value="NMRA-LIKE FAMILY PROTEIN"/>
    <property type="match status" value="1"/>
</dbReference>
<evidence type="ECO:0000313" key="4">
    <source>
        <dbReference type="EMBL" id="KAF2772461.1"/>
    </source>
</evidence>
<dbReference type="Gene3D" id="3.40.50.720">
    <property type="entry name" value="NAD(P)-binding Rossmann-like Domain"/>
    <property type="match status" value="1"/>
</dbReference>
<dbReference type="Proteomes" id="UP000799436">
    <property type="component" value="Unassembled WGS sequence"/>
</dbReference>
<keyword evidence="2" id="KW-0560">Oxidoreductase</keyword>
<dbReference type="Gene3D" id="3.90.25.10">
    <property type="entry name" value="UDP-galactose 4-epimerase, domain 1"/>
    <property type="match status" value="1"/>
</dbReference>
<feature type="non-terminal residue" evidence="4">
    <location>
        <position position="1"/>
    </location>
</feature>
<keyword evidence="5" id="KW-1185">Reference proteome</keyword>
<accession>A0A6G1LHN1</accession>
<dbReference type="PANTHER" id="PTHR47706:SF10">
    <property type="entry name" value="NMRA-LIKE DOMAIN-CONTAINING PROTEIN"/>
    <property type="match status" value="1"/>
</dbReference>
<proteinExistence type="predicted"/>
<dbReference type="GO" id="GO:0016491">
    <property type="term" value="F:oxidoreductase activity"/>
    <property type="evidence" value="ECO:0007669"/>
    <property type="project" value="UniProtKB-KW"/>
</dbReference>
<organism evidence="4 5">
    <name type="scientific">Teratosphaeria nubilosa</name>
    <dbReference type="NCBI Taxonomy" id="161662"/>
    <lineage>
        <taxon>Eukaryota</taxon>
        <taxon>Fungi</taxon>
        <taxon>Dikarya</taxon>
        <taxon>Ascomycota</taxon>
        <taxon>Pezizomycotina</taxon>
        <taxon>Dothideomycetes</taxon>
        <taxon>Dothideomycetidae</taxon>
        <taxon>Mycosphaerellales</taxon>
        <taxon>Teratosphaeriaceae</taxon>
        <taxon>Teratosphaeria</taxon>
    </lineage>
</organism>
<dbReference type="EMBL" id="ML995814">
    <property type="protein sequence ID" value="KAF2772461.1"/>
    <property type="molecule type" value="Genomic_DNA"/>
</dbReference>
<dbReference type="InterPro" id="IPR008030">
    <property type="entry name" value="NmrA-like"/>
</dbReference>
<keyword evidence="1" id="KW-0521">NADP</keyword>
<dbReference type="AlphaFoldDB" id="A0A6G1LHN1"/>
<dbReference type="InterPro" id="IPR036291">
    <property type="entry name" value="NAD(P)-bd_dom_sf"/>
</dbReference>
<feature type="domain" description="NmrA-like" evidence="3">
    <location>
        <begin position="9"/>
        <end position="158"/>
    </location>
</feature>